<keyword evidence="4" id="KW-1185">Reference proteome</keyword>
<feature type="region of interest" description="Disordered" evidence="1">
    <location>
        <begin position="101"/>
        <end position="139"/>
    </location>
</feature>
<sequence>MRSFLTIFTLLIGSTLTSAMVARDSTPFNTPCALYTCPLTDQRSQGLLLSDSSASSDLINCTYALRPTYHLCVYSKTTGVLTADNDAGNCPSKAVCSTSSRRRRDALPQSPRLRSSVARQVDTSPLKARSQLGSAKRAK</sequence>
<dbReference type="EMBL" id="DS547099">
    <property type="protein sequence ID" value="EDR09566.1"/>
    <property type="molecule type" value="Genomic_DNA"/>
</dbReference>
<evidence type="ECO:0000256" key="1">
    <source>
        <dbReference type="SAM" id="MobiDB-lite"/>
    </source>
</evidence>
<dbReference type="KEGG" id="lbc:LACBIDRAFT_318754"/>
<proteinExistence type="predicted"/>
<feature type="chain" id="PRO_5002747116" evidence="2">
    <location>
        <begin position="20"/>
        <end position="139"/>
    </location>
</feature>
<keyword evidence="2" id="KW-0732">Signal</keyword>
<dbReference type="RefSeq" id="XP_001879915.1">
    <property type="nucleotide sequence ID" value="XM_001879880.1"/>
</dbReference>
<reference evidence="3 4" key="1">
    <citation type="journal article" date="2008" name="Nature">
        <title>The genome of Laccaria bicolor provides insights into mycorrhizal symbiosis.</title>
        <authorList>
            <person name="Martin F."/>
            <person name="Aerts A."/>
            <person name="Ahren D."/>
            <person name="Brun A."/>
            <person name="Danchin E.G.J."/>
            <person name="Duchaussoy F."/>
            <person name="Gibon J."/>
            <person name="Kohler A."/>
            <person name="Lindquist E."/>
            <person name="Pereda V."/>
            <person name="Salamov A."/>
            <person name="Shapiro H.J."/>
            <person name="Wuyts J."/>
            <person name="Blaudez D."/>
            <person name="Buee M."/>
            <person name="Brokstein P."/>
            <person name="Canbaeck B."/>
            <person name="Cohen D."/>
            <person name="Courty P.E."/>
            <person name="Coutinho P.M."/>
            <person name="Delaruelle C."/>
            <person name="Detter J.C."/>
            <person name="Deveau A."/>
            <person name="DiFazio S."/>
            <person name="Duplessis S."/>
            <person name="Fraissinet-Tachet L."/>
            <person name="Lucic E."/>
            <person name="Frey-Klett P."/>
            <person name="Fourrey C."/>
            <person name="Feussner I."/>
            <person name="Gay G."/>
            <person name="Grimwood J."/>
            <person name="Hoegger P.J."/>
            <person name="Jain P."/>
            <person name="Kilaru S."/>
            <person name="Labbe J."/>
            <person name="Lin Y.C."/>
            <person name="Legue V."/>
            <person name="Le Tacon F."/>
            <person name="Marmeisse R."/>
            <person name="Melayah D."/>
            <person name="Montanini B."/>
            <person name="Muratet M."/>
            <person name="Nehls U."/>
            <person name="Niculita-Hirzel H."/>
            <person name="Oudot-Le Secq M.P."/>
            <person name="Peter M."/>
            <person name="Quesneville H."/>
            <person name="Rajashekar B."/>
            <person name="Reich M."/>
            <person name="Rouhier N."/>
            <person name="Schmutz J."/>
            <person name="Yin T."/>
            <person name="Chalot M."/>
            <person name="Henrissat B."/>
            <person name="Kuees U."/>
            <person name="Lucas S."/>
            <person name="Van de Peer Y."/>
            <person name="Podila G.K."/>
            <person name="Polle A."/>
            <person name="Pukkila P.J."/>
            <person name="Richardson P.M."/>
            <person name="Rouze P."/>
            <person name="Sanders I.R."/>
            <person name="Stajich J.E."/>
            <person name="Tunlid A."/>
            <person name="Tuskan G."/>
            <person name="Grigoriev I.V."/>
        </authorList>
    </citation>
    <scope>NUCLEOTIDE SEQUENCE [LARGE SCALE GENOMIC DNA]</scope>
    <source>
        <strain evidence="4">S238N-H82 / ATCC MYA-4686</strain>
    </source>
</reference>
<accession>B0D704</accession>
<dbReference type="OrthoDB" id="3262731at2759"/>
<evidence type="ECO:0000256" key="2">
    <source>
        <dbReference type="SAM" id="SignalP"/>
    </source>
</evidence>
<dbReference type="GeneID" id="6075625"/>
<dbReference type="AlphaFoldDB" id="B0D704"/>
<evidence type="ECO:0000313" key="4">
    <source>
        <dbReference type="Proteomes" id="UP000001194"/>
    </source>
</evidence>
<dbReference type="InParanoid" id="B0D704"/>
<name>B0D704_LACBS</name>
<dbReference type="HOGENOM" id="CLU_1992974_0_0_1"/>
<evidence type="ECO:0000313" key="3">
    <source>
        <dbReference type="EMBL" id="EDR09566.1"/>
    </source>
</evidence>
<protein>
    <submittedName>
        <fullName evidence="3">Predicted protein</fullName>
    </submittedName>
</protein>
<gene>
    <name evidence="3" type="ORF">LACBIDRAFT_318754</name>
</gene>
<organism evidence="4">
    <name type="scientific">Laccaria bicolor (strain S238N-H82 / ATCC MYA-4686)</name>
    <name type="common">Bicoloured deceiver</name>
    <name type="synonym">Laccaria laccata var. bicolor</name>
    <dbReference type="NCBI Taxonomy" id="486041"/>
    <lineage>
        <taxon>Eukaryota</taxon>
        <taxon>Fungi</taxon>
        <taxon>Dikarya</taxon>
        <taxon>Basidiomycota</taxon>
        <taxon>Agaricomycotina</taxon>
        <taxon>Agaricomycetes</taxon>
        <taxon>Agaricomycetidae</taxon>
        <taxon>Agaricales</taxon>
        <taxon>Agaricineae</taxon>
        <taxon>Hydnangiaceae</taxon>
        <taxon>Laccaria</taxon>
    </lineage>
</organism>
<feature type="signal peptide" evidence="2">
    <location>
        <begin position="1"/>
        <end position="19"/>
    </location>
</feature>
<dbReference type="Proteomes" id="UP000001194">
    <property type="component" value="Unassembled WGS sequence"/>
</dbReference>